<evidence type="ECO:0000313" key="6">
    <source>
        <dbReference type="Proteomes" id="UP000750711"/>
    </source>
</evidence>
<dbReference type="AlphaFoldDB" id="A0A9P8LBX9"/>
<sequence>GVDLRVSHDAGRYLCEFLYYVSLAKFREKSGEEGERPVLFLHVPQQQGDELESEEEAVELGRGVILSLIRAVVSDGLVGRRKWAEA</sequence>
<accession>A0A9P8LBX9</accession>
<evidence type="ECO:0000256" key="1">
    <source>
        <dbReference type="ARBA" id="ARBA00006641"/>
    </source>
</evidence>
<keyword evidence="2" id="KW-0645">Protease</keyword>
<evidence type="ECO:0000313" key="5">
    <source>
        <dbReference type="EMBL" id="KAH0559479.1"/>
    </source>
</evidence>
<proteinExistence type="inferred from homology"/>
<evidence type="ECO:0008006" key="7">
    <source>
        <dbReference type="Google" id="ProtNLM"/>
    </source>
</evidence>
<evidence type="ECO:0000256" key="3">
    <source>
        <dbReference type="ARBA" id="ARBA00022801"/>
    </source>
</evidence>
<dbReference type="GO" id="GO:0008234">
    <property type="term" value="F:cysteine-type peptidase activity"/>
    <property type="evidence" value="ECO:0007669"/>
    <property type="project" value="UniProtKB-KW"/>
</dbReference>
<dbReference type="EMBL" id="JAGHQM010000587">
    <property type="protein sequence ID" value="KAH0559479.1"/>
    <property type="molecule type" value="Genomic_DNA"/>
</dbReference>
<reference evidence="5" key="1">
    <citation type="submission" date="2021-03" db="EMBL/GenBank/DDBJ databases">
        <title>Comparative genomics and phylogenomic investigation of the class Geoglossomycetes provide insights into ecological specialization and systematics.</title>
        <authorList>
            <person name="Melie T."/>
            <person name="Pirro S."/>
            <person name="Miller A.N."/>
            <person name="Quandt A."/>
        </authorList>
    </citation>
    <scope>NUCLEOTIDE SEQUENCE</scope>
    <source>
        <strain evidence="5">CAQ_001_2017</strain>
    </source>
</reference>
<dbReference type="InterPro" id="IPR036440">
    <property type="entry name" value="Peptidase_C15-like_sf"/>
</dbReference>
<evidence type="ECO:0000256" key="4">
    <source>
        <dbReference type="ARBA" id="ARBA00022807"/>
    </source>
</evidence>
<dbReference type="Gene3D" id="3.40.630.20">
    <property type="entry name" value="Peptidase C15, pyroglutamyl peptidase I-like"/>
    <property type="match status" value="1"/>
</dbReference>
<comment type="caution">
    <text evidence="5">The sequence shown here is derived from an EMBL/GenBank/DDBJ whole genome shotgun (WGS) entry which is preliminary data.</text>
</comment>
<name>A0A9P8LBX9_9PEZI</name>
<keyword evidence="3" id="KW-0378">Hydrolase</keyword>
<keyword evidence="6" id="KW-1185">Reference proteome</keyword>
<dbReference type="PANTHER" id="PTHR23402:SF1">
    <property type="entry name" value="PYROGLUTAMYL-PEPTIDASE I"/>
    <property type="match status" value="1"/>
</dbReference>
<feature type="non-terminal residue" evidence="5">
    <location>
        <position position="1"/>
    </location>
</feature>
<gene>
    <name evidence="5" type="ORF">GP486_003999</name>
</gene>
<protein>
    <recommendedName>
        <fullName evidence="7">Pyroglutamyl-peptidase I</fullName>
    </recommendedName>
</protein>
<dbReference type="Proteomes" id="UP000750711">
    <property type="component" value="Unassembled WGS sequence"/>
</dbReference>
<dbReference type="GO" id="GO:0006508">
    <property type="term" value="P:proteolysis"/>
    <property type="evidence" value="ECO:0007669"/>
    <property type="project" value="UniProtKB-KW"/>
</dbReference>
<organism evidence="5 6">
    <name type="scientific">Trichoglossum hirsutum</name>
    <dbReference type="NCBI Taxonomy" id="265104"/>
    <lineage>
        <taxon>Eukaryota</taxon>
        <taxon>Fungi</taxon>
        <taxon>Dikarya</taxon>
        <taxon>Ascomycota</taxon>
        <taxon>Pezizomycotina</taxon>
        <taxon>Geoglossomycetes</taxon>
        <taxon>Geoglossales</taxon>
        <taxon>Geoglossaceae</taxon>
        <taxon>Trichoglossum</taxon>
    </lineage>
</organism>
<dbReference type="SUPFAM" id="SSF53182">
    <property type="entry name" value="Pyrrolidone carboxyl peptidase (pyroglutamate aminopeptidase)"/>
    <property type="match status" value="1"/>
</dbReference>
<comment type="similarity">
    <text evidence="1">Belongs to the peptidase C15 family.</text>
</comment>
<dbReference type="PANTHER" id="PTHR23402">
    <property type="entry name" value="PROTEASE FAMILY C15 PYROGLUTAMYL-PEPTIDASE I-RELATED"/>
    <property type="match status" value="1"/>
</dbReference>
<evidence type="ECO:0000256" key="2">
    <source>
        <dbReference type="ARBA" id="ARBA00022670"/>
    </source>
</evidence>
<keyword evidence="4" id="KW-0788">Thiol protease</keyword>
<dbReference type="InterPro" id="IPR016125">
    <property type="entry name" value="Peptidase_C15-like"/>
</dbReference>